<evidence type="ECO:0000313" key="3">
    <source>
        <dbReference type="Proteomes" id="UP000028725"/>
    </source>
</evidence>
<keyword evidence="1" id="KW-0472">Membrane</keyword>
<dbReference type="Proteomes" id="UP000028725">
    <property type="component" value="Unassembled WGS sequence"/>
</dbReference>
<evidence type="ECO:0000256" key="1">
    <source>
        <dbReference type="SAM" id="Phobius"/>
    </source>
</evidence>
<keyword evidence="1" id="KW-0812">Transmembrane</keyword>
<dbReference type="EMBL" id="JMCB01000011">
    <property type="protein sequence ID" value="KFE66130.1"/>
    <property type="molecule type" value="Genomic_DNA"/>
</dbReference>
<reference evidence="2 3" key="1">
    <citation type="submission" date="2014-04" db="EMBL/GenBank/DDBJ databases">
        <title>Genome assembly of Hyalangium minutum DSM 14724.</title>
        <authorList>
            <person name="Sharma G."/>
            <person name="Subramanian S."/>
        </authorList>
    </citation>
    <scope>NUCLEOTIDE SEQUENCE [LARGE SCALE GENOMIC DNA]</scope>
    <source>
        <strain evidence="2 3">DSM 14724</strain>
    </source>
</reference>
<dbReference type="AlphaFoldDB" id="A0A085WEL7"/>
<evidence type="ECO:0000313" key="2">
    <source>
        <dbReference type="EMBL" id="KFE66130.1"/>
    </source>
</evidence>
<name>A0A085WEL7_9BACT</name>
<organism evidence="2 3">
    <name type="scientific">Hyalangium minutum</name>
    <dbReference type="NCBI Taxonomy" id="394096"/>
    <lineage>
        <taxon>Bacteria</taxon>
        <taxon>Pseudomonadati</taxon>
        <taxon>Myxococcota</taxon>
        <taxon>Myxococcia</taxon>
        <taxon>Myxococcales</taxon>
        <taxon>Cystobacterineae</taxon>
        <taxon>Archangiaceae</taxon>
        <taxon>Hyalangium</taxon>
    </lineage>
</organism>
<proteinExistence type="predicted"/>
<keyword evidence="1" id="KW-1133">Transmembrane helix</keyword>
<feature type="transmembrane region" description="Helical" evidence="1">
    <location>
        <begin position="46"/>
        <end position="69"/>
    </location>
</feature>
<accession>A0A085WEL7</accession>
<feature type="transmembrane region" description="Helical" evidence="1">
    <location>
        <begin position="116"/>
        <end position="142"/>
    </location>
</feature>
<keyword evidence="3" id="KW-1185">Reference proteome</keyword>
<protein>
    <recommendedName>
        <fullName evidence="4">DUF2029 domain-containing protein</fullName>
    </recommendedName>
</protein>
<feature type="transmembrane region" description="Helical" evidence="1">
    <location>
        <begin position="149"/>
        <end position="169"/>
    </location>
</feature>
<feature type="transmembrane region" description="Helical" evidence="1">
    <location>
        <begin position="246"/>
        <end position="267"/>
    </location>
</feature>
<comment type="caution">
    <text evidence="2">The sequence shown here is derived from an EMBL/GenBank/DDBJ whole genome shotgun (WGS) entry which is preliminary data.</text>
</comment>
<gene>
    <name evidence="2" type="ORF">DB31_1195</name>
</gene>
<feature type="transmembrane region" description="Helical" evidence="1">
    <location>
        <begin position="279"/>
        <end position="298"/>
    </location>
</feature>
<evidence type="ECO:0008006" key="4">
    <source>
        <dbReference type="Google" id="ProtNLM"/>
    </source>
</evidence>
<feature type="transmembrane region" description="Helical" evidence="1">
    <location>
        <begin position="221"/>
        <end position="240"/>
    </location>
</feature>
<sequence length="346" mass="38040">MVWGEHGRSLVADGLTRSYELRTHFNHPPLIGLYVRWCWAWAQGDWLAYARLIKLPALAGEALVLWTLWRFASPRAFAAYALIPGPILVACFHGNTDNLYAALVLVAAIAFDKERYFLSGVLWGATLNVKLLPLVLVPLVVIGAPDRRAFLRLAAGASLGLIPFIPPALTAASSMYRNMLTYNSNADNWGLLAILNPAVEMHNLSAFALRAKEAFTATGRYLILASVTGVALLSRFRTRLSMTEQVALAASLFLVLAPGFGVQYVAFPAPILCFVSVSAGLWWGWSSGVFIGAVYWIFMTQWRPMLSLFTSAFPGPSPVLGILAWAVLAHFVWTRVRVTWATSQAR</sequence>